<protein>
    <recommendedName>
        <fullName evidence="3">Lipoprotein</fullName>
    </recommendedName>
</protein>
<dbReference type="Proteomes" id="UP001596105">
    <property type="component" value="Unassembled WGS sequence"/>
</dbReference>
<gene>
    <name evidence="1" type="ORF">ACFPPD_26935</name>
</gene>
<evidence type="ECO:0000313" key="1">
    <source>
        <dbReference type="EMBL" id="MFC5472324.1"/>
    </source>
</evidence>
<comment type="caution">
    <text evidence="1">The sequence shown here is derived from an EMBL/GenBank/DDBJ whole genome shotgun (WGS) entry which is preliminary data.</text>
</comment>
<evidence type="ECO:0008006" key="3">
    <source>
        <dbReference type="Google" id="ProtNLM"/>
    </source>
</evidence>
<sequence>MFRTFFLLIIISLILVGCNSTKTFKGSLDEVKGKSLMINCSSEINKGKKNINDIGYICEVLINDKTEIFNNNSKAIKIEEIPIDSNLEIHLNKSVNLKKNRNGLIANKIIRMNCMSKKRNCRQNRRRLTPCSRIGGRAASVRQE</sequence>
<proteinExistence type="predicted"/>
<organism evidence="1 2">
    <name type="scientific">Cohnella suwonensis</name>
    <dbReference type="NCBI Taxonomy" id="696072"/>
    <lineage>
        <taxon>Bacteria</taxon>
        <taxon>Bacillati</taxon>
        <taxon>Bacillota</taxon>
        <taxon>Bacilli</taxon>
        <taxon>Bacillales</taxon>
        <taxon>Paenibacillaceae</taxon>
        <taxon>Cohnella</taxon>
    </lineage>
</organism>
<reference evidence="2" key="1">
    <citation type="journal article" date="2019" name="Int. J. Syst. Evol. Microbiol.">
        <title>The Global Catalogue of Microorganisms (GCM) 10K type strain sequencing project: providing services to taxonomists for standard genome sequencing and annotation.</title>
        <authorList>
            <consortium name="The Broad Institute Genomics Platform"/>
            <consortium name="The Broad Institute Genome Sequencing Center for Infectious Disease"/>
            <person name="Wu L."/>
            <person name="Ma J."/>
        </authorList>
    </citation>
    <scope>NUCLEOTIDE SEQUENCE [LARGE SCALE GENOMIC DNA]</scope>
    <source>
        <strain evidence="2">CCUG 57113</strain>
    </source>
</reference>
<keyword evidence="2" id="KW-1185">Reference proteome</keyword>
<evidence type="ECO:0000313" key="2">
    <source>
        <dbReference type="Proteomes" id="UP001596105"/>
    </source>
</evidence>
<dbReference type="PROSITE" id="PS51257">
    <property type="entry name" value="PROKAR_LIPOPROTEIN"/>
    <property type="match status" value="1"/>
</dbReference>
<dbReference type="EMBL" id="JBHSMH010000120">
    <property type="protein sequence ID" value="MFC5472324.1"/>
    <property type="molecule type" value="Genomic_DNA"/>
</dbReference>
<accession>A0ABW0M2G4</accession>
<name>A0ABW0M2G4_9BACL</name>
<dbReference type="RefSeq" id="WP_209749759.1">
    <property type="nucleotide sequence ID" value="NZ_JBHSMH010000120.1"/>
</dbReference>